<dbReference type="PANTHER" id="PTHR21071">
    <property type="entry name" value="UDP-N-ACETYLENOLPYRUVOYLGLUCOSAMINE REDUCTASE"/>
    <property type="match status" value="1"/>
</dbReference>
<sequence length="206" mass="22222">MSWLKVGGPAECLYIPYNLEDLSHFLSFLSPKININVFGRLSNVLIRDGGLSGVTILIPPNFLPINLLKGNQISAGAGILDKNLSYQAMCAELGGLEFLSSIPGSIGGAVAMNAGCYGKEIKDIILEGKFIDRKGKISVLTKNEIGFLYRGTKLSEGKILIEAIFQGQPSKKEKIRSLIEKINSGREISQPKGYATGGSTFKNPTE</sequence>
<dbReference type="GO" id="GO:0071949">
    <property type="term" value="F:FAD binding"/>
    <property type="evidence" value="ECO:0007669"/>
    <property type="project" value="InterPro"/>
</dbReference>
<evidence type="ECO:0000313" key="2">
    <source>
        <dbReference type="EMBL" id="SVA05677.1"/>
    </source>
</evidence>
<dbReference type="InterPro" id="IPR016166">
    <property type="entry name" value="FAD-bd_PCMH"/>
</dbReference>
<dbReference type="InterPro" id="IPR003170">
    <property type="entry name" value="MurB"/>
</dbReference>
<feature type="domain" description="FAD-binding PCMH-type" evidence="1">
    <location>
        <begin position="6"/>
        <end position="170"/>
    </location>
</feature>
<dbReference type="HAMAP" id="MF_00037">
    <property type="entry name" value="MurB"/>
    <property type="match status" value="1"/>
</dbReference>
<dbReference type="InterPro" id="IPR016167">
    <property type="entry name" value="FAD-bd_PCMH_sub1"/>
</dbReference>
<dbReference type="GO" id="GO:0005829">
    <property type="term" value="C:cytosol"/>
    <property type="evidence" value="ECO:0007669"/>
    <property type="project" value="TreeGrafter"/>
</dbReference>
<dbReference type="InterPro" id="IPR036318">
    <property type="entry name" value="FAD-bd_PCMH-like_sf"/>
</dbReference>
<proteinExistence type="inferred from homology"/>
<reference evidence="2" key="1">
    <citation type="submission" date="2018-05" db="EMBL/GenBank/DDBJ databases">
        <authorList>
            <person name="Lanie J.A."/>
            <person name="Ng W.-L."/>
            <person name="Kazmierczak K.M."/>
            <person name="Andrzejewski T.M."/>
            <person name="Davidsen T.M."/>
            <person name="Wayne K.J."/>
            <person name="Tettelin H."/>
            <person name="Glass J.I."/>
            <person name="Rusch D."/>
            <person name="Podicherti R."/>
            <person name="Tsui H.-C.T."/>
            <person name="Winkler M.E."/>
        </authorList>
    </citation>
    <scope>NUCLEOTIDE SEQUENCE</scope>
</reference>
<dbReference type="PANTHER" id="PTHR21071:SF4">
    <property type="entry name" value="UDP-N-ACETYLENOLPYRUVOYLGLUCOSAMINE REDUCTASE"/>
    <property type="match status" value="1"/>
</dbReference>
<dbReference type="InterPro" id="IPR006094">
    <property type="entry name" value="Oxid_FAD_bind_N"/>
</dbReference>
<dbReference type="Gene3D" id="3.30.43.10">
    <property type="entry name" value="Uridine Diphospho-n-acetylenolpyruvylglucosamine Reductase, domain 2"/>
    <property type="match status" value="1"/>
</dbReference>
<dbReference type="Gene3D" id="3.30.465.10">
    <property type="match status" value="1"/>
</dbReference>
<evidence type="ECO:0000259" key="1">
    <source>
        <dbReference type="PROSITE" id="PS51387"/>
    </source>
</evidence>
<organism evidence="2">
    <name type="scientific">marine metagenome</name>
    <dbReference type="NCBI Taxonomy" id="408172"/>
    <lineage>
        <taxon>unclassified sequences</taxon>
        <taxon>metagenomes</taxon>
        <taxon>ecological metagenomes</taxon>
    </lineage>
</organism>
<dbReference type="GO" id="GO:0071555">
    <property type="term" value="P:cell wall organization"/>
    <property type="evidence" value="ECO:0007669"/>
    <property type="project" value="TreeGrafter"/>
</dbReference>
<gene>
    <name evidence="2" type="ORF">METZ01_LOCUS58531</name>
</gene>
<dbReference type="PROSITE" id="PS51387">
    <property type="entry name" value="FAD_PCMH"/>
    <property type="match status" value="1"/>
</dbReference>
<dbReference type="Pfam" id="PF01565">
    <property type="entry name" value="FAD_binding_4"/>
    <property type="match status" value="1"/>
</dbReference>
<feature type="non-terminal residue" evidence="2">
    <location>
        <position position="206"/>
    </location>
</feature>
<dbReference type="GO" id="GO:0008762">
    <property type="term" value="F:UDP-N-acetylmuramate dehydrogenase activity"/>
    <property type="evidence" value="ECO:0007669"/>
    <property type="project" value="InterPro"/>
</dbReference>
<dbReference type="SUPFAM" id="SSF56176">
    <property type="entry name" value="FAD-binding/transporter-associated domain-like"/>
    <property type="match status" value="1"/>
</dbReference>
<dbReference type="AlphaFoldDB" id="A0A381STE4"/>
<protein>
    <recommendedName>
        <fullName evidence="1">FAD-binding PCMH-type domain-containing protein</fullName>
    </recommendedName>
</protein>
<accession>A0A381STE4</accession>
<dbReference type="EMBL" id="UINC01003365">
    <property type="protein sequence ID" value="SVA05677.1"/>
    <property type="molecule type" value="Genomic_DNA"/>
</dbReference>
<dbReference type="InterPro" id="IPR016169">
    <property type="entry name" value="FAD-bd_PCMH_sub2"/>
</dbReference>
<name>A0A381STE4_9ZZZZ</name>